<evidence type="ECO:0000313" key="1">
    <source>
        <dbReference type="EMBL" id="RGD80344.1"/>
    </source>
</evidence>
<evidence type="ECO:0000313" key="2">
    <source>
        <dbReference type="Proteomes" id="UP000261032"/>
    </source>
</evidence>
<sequence length="131" mass="15038">MNETKPYELKTLTSKDVFPMFRIISKFGIGEFKKCFDPQLVGQLVSEQGDVDGDKLTSIVGMNIAFDVASIIVENVPKCEDEIYNFLAQISNLKRKDIEKMSMVTFFEMIVDVIQKDEFKDFFGVVSRLFK</sequence>
<dbReference type="EMBL" id="QUSL01000031">
    <property type="protein sequence ID" value="RGD80344.1"/>
    <property type="molecule type" value="Genomic_DNA"/>
</dbReference>
<proteinExistence type="predicted"/>
<dbReference type="AlphaFoldDB" id="A0A3E3E9K8"/>
<organism evidence="1 2">
    <name type="scientific">Thomasclavelia ramosa</name>
    <dbReference type="NCBI Taxonomy" id="1547"/>
    <lineage>
        <taxon>Bacteria</taxon>
        <taxon>Bacillati</taxon>
        <taxon>Bacillota</taxon>
        <taxon>Erysipelotrichia</taxon>
        <taxon>Erysipelotrichales</taxon>
        <taxon>Coprobacillaceae</taxon>
        <taxon>Thomasclavelia</taxon>
    </lineage>
</organism>
<dbReference type="RefSeq" id="WP_117582395.1">
    <property type="nucleotide sequence ID" value="NZ_QUSL01000031.1"/>
</dbReference>
<accession>A0A3E3E9K8</accession>
<comment type="caution">
    <text evidence="1">The sequence shown here is derived from an EMBL/GenBank/DDBJ whole genome shotgun (WGS) entry which is preliminary data.</text>
</comment>
<dbReference type="Proteomes" id="UP000261032">
    <property type="component" value="Unassembled WGS sequence"/>
</dbReference>
<gene>
    <name evidence="1" type="ORF">DXB93_15320</name>
</gene>
<name>A0A3E3E9K8_9FIRM</name>
<protein>
    <submittedName>
        <fullName evidence="1">Uncharacterized protein</fullName>
    </submittedName>
</protein>
<reference evidence="1 2" key="1">
    <citation type="submission" date="2018-08" db="EMBL/GenBank/DDBJ databases">
        <title>A genome reference for cultivated species of the human gut microbiota.</title>
        <authorList>
            <person name="Zou Y."/>
            <person name="Xue W."/>
            <person name="Luo G."/>
        </authorList>
    </citation>
    <scope>NUCLEOTIDE SEQUENCE [LARGE SCALE GENOMIC DNA]</scope>
    <source>
        <strain evidence="1 2">OM06-4</strain>
    </source>
</reference>